<evidence type="ECO:0000256" key="4">
    <source>
        <dbReference type="ARBA" id="ARBA00022490"/>
    </source>
</evidence>
<dbReference type="Pfam" id="PF02367">
    <property type="entry name" value="TsaE"/>
    <property type="match status" value="1"/>
</dbReference>
<evidence type="ECO:0000313" key="13">
    <source>
        <dbReference type="Proteomes" id="UP000054314"/>
    </source>
</evidence>
<keyword evidence="7" id="KW-0547">Nucleotide-binding</keyword>
<comment type="caution">
    <text evidence="12">The sequence shown here is derived from an EMBL/GenBank/DDBJ whole genome shotgun (WGS) entry which is preliminary data.</text>
</comment>
<dbReference type="SUPFAM" id="SSF52540">
    <property type="entry name" value="P-loop containing nucleoside triphosphate hydrolases"/>
    <property type="match status" value="1"/>
</dbReference>
<dbReference type="RefSeq" id="WP_035062245.1">
    <property type="nucleotide sequence ID" value="NZ_AXCZ01000184.1"/>
</dbReference>
<dbReference type="InterPro" id="IPR027417">
    <property type="entry name" value="P-loop_NTPase"/>
</dbReference>
<dbReference type="AlphaFoldDB" id="A0A0A0BLZ1"/>
<protein>
    <recommendedName>
        <fullName evidence="3">tRNA threonylcarbamoyladenosine biosynthesis protein TsaE</fullName>
    </recommendedName>
    <alternativeName>
        <fullName evidence="11">t(6)A37 threonylcarbamoyladenosine biosynthesis protein TsaE</fullName>
    </alternativeName>
</protein>
<evidence type="ECO:0000256" key="1">
    <source>
        <dbReference type="ARBA" id="ARBA00004496"/>
    </source>
</evidence>
<evidence type="ECO:0000313" key="12">
    <source>
        <dbReference type="EMBL" id="KGM09538.1"/>
    </source>
</evidence>
<dbReference type="GO" id="GO:0046872">
    <property type="term" value="F:metal ion binding"/>
    <property type="evidence" value="ECO:0007669"/>
    <property type="project" value="UniProtKB-KW"/>
</dbReference>
<organism evidence="12 13">
    <name type="scientific">Cellulomonas bogoriensis 69B4 = DSM 16987</name>
    <dbReference type="NCBI Taxonomy" id="1386082"/>
    <lineage>
        <taxon>Bacteria</taxon>
        <taxon>Bacillati</taxon>
        <taxon>Actinomycetota</taxon>
        <taxon>Actinomycetes</taxon>
        <taxon>Micrococcales</taxon>
        <taxon>Cellulomonadaceae</taxon>
        <taxon>Cellulomonas</taxon>
    </lineage>
</organism>
<dbReference type="NCBIfam" id="TIGR00150">
    <property type="entry name" value="T6A_YjeE"/>
    <property type="match status" value="1"/>
</dbReference>
<keyword evidence="9" id="KW-0460">Magnesium</keyword>
<keyword evidence="5" id="KW-0819">tRNA processing</keyword>
<evidence type="ECO:0000256" key="6">
    <source>
        <dbReference type="ARBA" id="ARBA00022723"/>
    </source>
</evidence>
<dbReference type="Gene3D" id="3.40.50.300">
    <property type="entry name" value="P-loop containing nucleotide triphosphate hydrolases"/>
    <property type="match status" value="1"/>
</dbReference>
<dbReference type="InterPro" id="IPR003442">
    <property type="entry name" value="T6A_TsaE"/>
</dbReference>
<evidence type="ECO:0000256" key="8">
    <source>
        <dbReference type="ARBA" id="ARBA00022840"/>
    </source>
</evidence>
<dbReference type="OrthoDB" id="9800307at2"/>
<reference evidence="12 13" key="1">
    <citation type="submission" date="2013-08" db="EMBL/GenBank/DDBJ databases">
        <title>Genome sequencing of Cellulomonas bogoriensis 69B4.</title>
        <authorList>
            <person name="Chen F."/>
            <person name="Li Y."/>
            <person name="Wang G."/>
        </authorList>
    </citation>
    <scope>NUCLEOTIDE SEQUENCE [LARGE SCALE GENOMIC DNA]</scope>
    <source>
        <strain evidence="12 13">69B4</strain>
    </source>
</reference>
<evidence type="ECO:0000256" key="5">
    <source>
        <dbReference type="ARBA" id="ARBA00022694"/>
    </source>
</evidence>
<dbReference type="GO" id="GO:0005524">
    <property type="term" value="F:ATP binding"/>
    <property type="evidence" value="ECO:0007669"/>
    <property type="project" value="UniProtKB-KW"/>
</dbReference>
<dbReference type="GO" id="GO:0005737">
    <property type="term" value="C:cytoplasm"/>
    <property type="evidence" value="ECO:0007669"/>
    <property type="project" value="UniProtKB-SubCell"/>
</dbReference>
<evidence type="ECO:0000256" key="7">
    <source>
        <dbReference type="ARBA" id="ARBA00022741"/>
    </source>
</evidence>
<keyword evidence="6" id="KW-0479">Metal-binding</keyword>
<evidence type="ECO:0000256" key="11">
    <source>
        <dbReference type="ARBA" id="ARBA00032441"/>
    </source>
</evidence>
<comment type="subcellular location">
    <subcellularLocation>
        <location evidence="1">Cytoplasm</location>
    </subcellularLocation>
</comment>
<dbReference type="Proteomes" id="UP000054314">
    <property type="component" value="Unassembled WGS sequence"/>
</dbReference>
<gene>
    <name evidence="12" type="ORF">N869_06810</name>
</gene>
<dbReference type="GO" id="GO:0002949">
    <property type="term" value="P:tRNA threonylcarbamoyladenosine modification"/>
    <property type="evidence" value="ECO:0007669"/>
    <property type="project" value="InterPro"/>
</dbReference>
<keyword evidence="13" id="KW-1185">Reference proteome</keyword>
<evidence type="ECO:0000256" key="3">
    <source>
        <dbReference type="ARBA" id="ARBA00019010"/>
    </source>
</evidence>
<dbReference type="PANTHER" id="PTHR33540:SF2">
    <property type="entry name" value="TRNA THREONYLCARBAMOYLADENOSINE BIOSYNTHESIS PROTEIN TSAE"/>
    <property type="match status" value="1"/>
</dbReference>
<keyword evidence="4" id="KW-0963">Cytoplasm</keyword>
<sequence length="174" mass="17969">MSDVHVELVDAASARTWGRALAAVLRAGDLVVLTGPLGAGKTTLTQGIGEGLGVRGQVASPTFIIARVHPPTGQGPAMVHVDAYRLGSLDELDALDLDTSLEESVTVVEWGEGLAEVLAEDRLEILLDRPHGGTGTALADAEDLTDAAQGPRHVTVRAVGERWVGVDLPTAVGG</sequence>
<accession>A0A0A0BLZ1</accession>
<proteinExistence type="inferred from homology"/>
<dbReference type="EMBL" id="AXCZ01000184">
    <property type="protein sequence ID" value="KGM09538.1"/>
    <property type="molecule type" value="Genomic_DNA"/>
</dbReference>
<name>A0A0A0BLZ1_9CELL</name>
<comment type="similarity">
    <text evidence="2">Belongs to the TsaE family.</text>
</comment>
<keyword evidence="8" id="KW-0067">ATP-binding</keyword>
<evidence type="ECO:0000256" key="10">
    <source>
        <dbReference type="ARBA" id="ARBA00024908"/>
    </source>
</evidence>
<evidence type="ECO:0000256" key="9">
    <source>
        <dbReference type="ARBA" id="ARBA00022842"/>
    </source>
</evidence>
<dbReference type="PANTHER" id="PTHR33540">
    <property type="entry name" value="TRNA THREONYLCARBAMOYLADENOSINE BIOSYNTHESIS PROTEIN TSAE"/>
    <property type="match status" value="1"/>
</dbReference>
<comment type="function">
    <text evidence="10">Required for the formation of a threonylcarbamoyl group on adenosine at position 37 (t(6)A37) in tRNAs that read codons beginning with adenine. Is involved in the transfer of the threonylcarbamoyl moiety of threonylcarbamoyl-AMP (TC-AMP) to the N6 group of A37, together with TsaD and TsaB. TsaE seems to play an indirect role in the t(6)A biosynthesis pathway, possibly in regulating the core enzymatic function of TsaD.</text>
</comment>
<evidence type="ECO:0000256" key="2">
    <source>
        <dbReference type="ARBA" id="ARBA00007599"/>
    </source>
</evidence>